<evidence type="ECO:0000256" key="1">
    <source>
        <dbReference type="ARBA" id="ARBA00001933"/>
    </source>
</evidence>
<dbReference type="GO" id="GO:0005737">
    <property type="term" value="C:cytoplasm"/>
    <property type="evidence" value="ECO:0007669"/>
    <property type="project" value="TreeGrafter"/>
</dbReference>
<dbReference type="Gene3D" id="3.90.1150.10">
    <property type="entry name" value="Aspartate Aminotransferase, domain 1"/>
    <property type="match status" value="1"/>
</dbReference>
<evidence type="ECO:0000256" key="7">
    <source>
        <dbReference type="ARBA" id="ARBA00022679"/>
    </source>
</evidence>
<reference evidence="13" key="1">
    <citation type="submission" date="2018-05" db="EMBL/GenBank/DDBJ databases">
        <authorList>
            <person name="Lanie J.A."/>
            <person name="Ng W.-L."/>
            <person name="Kazmierczak K.M."/>
            <person name="Andrzejewski T.M."/>
            <person name="Davidsen T.M."/>
            <person name="Wayne K.J."/>
            <person name="Tettelin H."/>
            <person name="Glass J.I."/>
            <person name="Rusch D."/>
            <person name="Podicherti R."/>
            <person name="Tsui H.-C.T."/>
            <person name="Winkler M.E."/>
        </authorList>
    </citation>
    <scope>NUCLEOTIDE SEQUENCE</scope>
</reference>
<dbReference type="HAMAP" id="MF_00160">
    <property type="entry name" value="SerC_aminotrans_5"/>
    <property type="match status" value="1"/>
</dbReference>
<evidence type="ECO:0000256" key="9">
    <source>
        <dbReference type="ARBA" id="ARBA00023299"/>
    </source>
</evidence>
<dbReference type="InterPro" id="IPR020578">
    <property type="entry name" value="Aminotrans_V_PyrdxlP_BS"/>
</dbReference>
<dbReference type="PROSITE" id="PS00595">
    <property type="entry name" value="AA_TRANSFER_CLASS_5"/>
    <property type="match status" value="1"/>
</dbReference>
<dbReference type="InterPro" id="IPR022278">
    <property type="entry name" value="Pser_aminoTfrase"/>
</dbReference>
<dbReference type="GO" id="GO:0004648">
    <property type="term" value="F:O-phospho-L-serine:2-oxoglutarate aminotransferase activity"/>
    <property type="evidence" value="ECO:0007669"/>
    <property type="project" value="UniProtKB-EC"/>
</dbReference>
<evidence type="ECO:0000256" key="5">
    <source>
        <dbReference type="ARBA" id="ARBA00022576"/>
    </source>
</evidence>
<dbReference type="Pfam" id="PF00266">
    <property type="entry name" value="Aminotran_5"/>
    <property type="match status" value="1"/>
</dbReference>
<dbReference type="InterPro" id="IPR000192">
    <property type="entry name" value="Aminotrans_V_dom"/>
</dbReference>
<dbReference type="FunFam" id="3.90.1150.10:FF:000006">
    <property type="entry name" value="Phosphoserine aminotransferase"/>
    <property type="match status" value="1"/>
</dbReference>
<organism evidence="13">
    <name type="scientific">marine metagenome</name>
    <dbReference type="NCBI Taxonomy" id="408172"/>
    <lineage>
        <taxon>unclassified sequences</taxon>
        <taxon>metagenomes</taxon>
        <taxon>ecological metagenomes</taxon>
    </lineage>
</organism>
<evidence type="ECO:0000256" key="11">
    <source>
        <dbReference type="ARBA" id="ARBA00049007"/>
    </source>
</evidence>
<dbReference type="SUPFAM" id="SSF53383">
    <property type="entry name" value="PLP-dependent transferases"/>
    <property type="match status" value="1"/>
</dbReference>
<evidence type="ECO:0000256" key="2">
    <source>
        <dbReference type="ARBA" id="ARBA00005099"/>
    </source>
</evidence>
<keyword evidence="7" id="KW-0808">Transferase</keyword>
<dbReference type="InterPro" id="IPR015421">
    <property type="entry name" value="PyrdxlP-dep_Trfase_major"/>
</dbReference>
<evidence type="ECO:0000256" key="4">
    <source>
        <dbReference type="ARBA" id="ARBA00013030"/>
    </source>
</evidence>
<sequence>MSENIYNFSAGPATLPQSVIDHLKLAINDFSQGMSILEVSHRSKAFKDFASTSELTFRRLLNISDEYEVLFLQGGATHQFTMIPQNLTINGPVDYLITGGWSKKAANYAQQQIEVNIVSDSSENNYIDVDEQDSWSVNSDSDYFYYCANETVHGVEIHNTIQVETPLVCDMSSTLCTRPLDVSEFDLIFAGAQKNLGIAGLTIVIIKKELLINKAEHLNPIMRYESHAKDKSMLNTSPVFAWYVAGLVFDWIEEQGGLEAMARINQKKSQLLYEYIDTSDLYQNPVSKKYRSWVNIPFILKDNTLDPIFLSQAEKSGLYNLKGHRTVGGMRASVYNAMPVEGVEMLITF</sequence>
<dbReference type="NCBIfam" id="TIGR01364">
    <property type="entry name" value="serC_1"/>
    <property type="match status" value="1"/>
</dbReference>
<keyword evidence="8" id="KW-0663">Pyridoxal phosphate</keyword>
<accession>A0A381ZJY9</accession>
<comment type="pathway">
    <text evidence="2">Amino-acid biosynthesis; L-serine biosynthesis; L-serine from 3-phospho-D-glycerate: step 2/3.</text>
</comment>
<evidence type="ECO:0000256" key="3">
    <source>
        <dbReference type="ARBA" id="ARBA00006904"/>
    </source>
</evidence>
<keyword evidence="9" id="KW-0718">Serine biosynthesis</keyword>
<dbReference type="PIRSF" id="PIRSF000525">
    <property type="entry name" value="SerC"/>
    <property type="match status" value="1"/>
</dbReference>
<dbReference type="InterPro" id="IPR015424">
    <property type="entry name" value="PyrdxlP-dep_Trfase"/>
</dbReference>
<dbReference type="PANTHER" id="PTHR43247">
    <property type="entry name" value="PHOSPHOSERINE AMINOTRANSFERASE"/>
    <property type="match status" value="1"/>
</dbReference>
<comment type="catalytic activity">
    <reaction evidence="10">
        <text>4-(phosphooxy)-L-threonine + 2-oxoglutarate = (R)-3-hydroxy-2-oxo-4-phosphooxybutanoate + L-glutamate</text>
        <dbReference type="Rhea" id="RHEA:16573"/>
        <dbReference type="ChEBI" id="CHEBI:16810"/>
        <dbReference type="ChEBI" id="CHEBI:29985"/>
        <dbReference type="ChEBI" id="CHEBI:58452"/>
        <dbReference type="ChEBI" id="CHEBI:58538"/>
        <dbReference type="EC" id="2.6.1.52"/>
    </reaction>
</comment>
<comment type="similarity">
    <text evidence="3">Belongs to the class-V pyridoxal-phosphate-dependent aminotransferase family. SerC subfamily.</text>
</comment>
<comment type="catalytic activity">
    <reaction evidence="11">
        <text>O-phospho-L-serine + 2-oxoglutarate = 3-phosphooxypyruvate + L-glutamate</text>
        <dbReference type="Rhea" id="RHEA:14329"/>
        <dbReference type="ChEBI" id="CHEBI:16810"/>
        <dbReference type="ChEBI" id="CHEBI:18110"/>
        <dbReference type="ChEBI" id="CHEBI:29985"/>
        <dbReference type="ChEBI" id="CHEBI:57524"/>
        <dbReference type="EC" id="2.6.1.52"/>
    </reaction>
</comment>
<dbReference type="GO" id="GO:0006564">
    <property type="term" value="P:L-serine biosynthetic process"/>
    <property type="evidence" value="ECO:0007669"/>
    <property type="project" value="UniProtKB-KW"/>
</dbReference>
<evidence type="ECO:0000256" key="8">
    <source>
        <dbReference type="ARBA" id="ARBA00022898"/>
    </source>
</evidence>
<keyword evidence="6" id="KW-0028">Amino-acid biosynthesis</keyword>
<evidence type="ECO:0000259" key="12">
    <source>
        <dbReference type="Pfam" id="PF00266"/>
    </source>
</evidence>
<evidence type="ECO:0000256" key="6">
    <source>
        <dbReference type="ARBA" id="ARBA00022605"/>
    </source>
</evidence>
<dbReference type="GO" id="GO:0030170">
    <property type="term" value="F:pyridoxal phosphate binding"/>
    <property type="evidence" value="ECO:0007669"/>
    <property type="project" value="TreeGrafter"/>
</dbReference>
<feature type="non-terminal residue" evidence="13">
    <location>
        <position position="349"/>
    </location>
</feature>
<protein>
    <recommendedName>
        <fullName evidence="4">phosphoserine transaminase</fullName>
        <ecNumber evidence="4">2.6.1.52</ecNumber>
    </recommendedName>
</protein>
<dbReference type="FunFam" id="3.40.640.10:FF:000010">
    <property type="entry name" value="Phosphoserine aminotransferase"/>
    <property type="match status" value="1"/>
</dbReference>
<proteinExistence type="inferred from homology"/>
<feature type="domain" description="Aminotransferase class V" evidence="12">
    <location>
        <begin position="5"/>
        <end position="346"/>
    </location>
</feature>
<evidence type="ECO:0000256" key="10">
    <source>
        <dbReference type="ARBA" id="ARBA00047630"/>
    </source>
</evidence>
<dbReference type="EMBL" id="UINC01021464">
    <property type="protein sequence ID" value="SVA89057.1"/>
    <property type="molecule type" value="Genomic_DNA"/>
</dbReference>
<dbReference type="NCBIfam" id="NF003764">
    <property type="entry name" value="PRK05355.1"/>
    <property type="match status" value="1"/>
</dbReference>
<dbReference type="Gene3D" id="3.40.640.10">
    <property type="entry name" value="Type I PLP-dependent aspartate aminotransferase-like (Major domain)"/>
    <property type="match status" value="1"/>
</dbReference>
<keyword evidence="5" id="KW-0032">Aminotransferase</keyword>
<dbReference type="UniPathway" id="UPA00135">
    <property type="reaction ID" value="UER00197"/>
</dbReference>
<dbReference type="AlphaFoldDB" id="A0A381ZJY9"/>
<comment type="cofactor">
    <cofactor evidence="1">
        <name>pyridoxal 5'-phosphate</name>
        <dbReference type="ChEBI" id="CHEBI:597326"/>
    </cofactor>
</comment>
<dbReference type="PANTHER" id="PTHR43247:SF1">
    <property type="entry name" value="PHOSPHOSERINE AMINOTRANSFERASE"/>
    <property type="match status" value="1"/>
</dbReference>
<gene>
    <name evidence="13" type="ORF">METZ01_LOCUS141911</name>
</gene>
<evidence type="ECO:0000313" key="13">
    <source>
        <dbReference type="EMBL" id="SVA89057.1"/>
    </source>
</evidence>
<name>A0A381ZJY9_9ZZZZ</name>
<dbReference type="EC" id="2.6.1.52" evidence="4"/>
<dbReference type="InterPro" id="IPR015422">
    <property type="entry name" value="PyrdxlP-dep_Trfase_small"/>
</dbReference>